<dbReference type="EMBL" id="JAQGEF010000002">
    <property type="protein sequence ID" value="MDA3613554.1"/>
    <property type="molecule type" value="Genomic_DNA"/>
</dbReference>
<gene>
    <name evidence="3" type="ORF">O3P16_01940</name>
</gene>
<dbReference type="SUPFAM" id="SSF117074">
    <property type="entry name" value="Hypothetical protein PA1324"/>
    <property type="match status" value="1"/>
</dbReference>
<comment type="caution">
    <text evidence="3">The sequence shown here is derived from an EMBL/GenBank/DDBJ whole genome shotgun (WGS) entry which is preliminary data.</text>
</comment>
<sequence length="467" mass="52391">MTKRSLLVLSNALLVYLLLAFGTSFVTGCANIQPPLGGPKDTIAPTLLKAFPEEFTTNFKEKIIRLEFDEYVKLEDAFNNVIVNPLPDKAPIINGKLRTVTIQIKDTLKENTTYSIDFGNAIRDVNEGNIFRKFTYAFSTGSKVDSLTISGKIENAETGAADSTLIISLYENLDDSAVSKEKPKYVTKPNAKGEFTFRYIKAGTYNVFTMKDPGNKRYLNNTIPFGFLDSTVTLETGKKATDVLLRFFEGEKEPEKTSTASKKKKDEKFVKYATNLNGAQDILSVFAINFDEPIAKIDTGKISLLDTLGNPVKNIGWTLDSTAKQLALNIKWQPETDYILILDKNFVVDSANLAAEKIDTIKIKTKPLSEYGEVTVNLKSLDVGRYPRMVWILDKTVVKDVALTGSVFKEKIFKPGAYSIRVYYDTNRNGKWDTGNYWEKLQPELTIAIEDKLNVKAGWENEFDIQL</sequence>
<dbReference type="PROSITE" id="PS51257">
    <property type="entry name" value="PROKAR_LIPOPROTEIN"/>
    <property type="match status" value="1"/>
</dbReference>
<dbReference type="Pfam" id="PF13205">
    <property type="entry name" value="Big_5"/>
    <property type="match status" value="1"/>
</dbReference>
<dbReference type="RefSeq" id="WP_407029884.1">
    <property type="nucleotide sequence ID" value="NZ_JAQGEF010000002.1"/>
</dbReference>
<evidence type="ECO:0000259" key="2">
    <source>
        <dbReference type="Pfam" id="PF13205"/>
    </source>
</evidence>
<evidence type="ECO:0000256" key="1">
    <source>
        <dbReference type="ARBA" id="ARBA00022729"/>
    </source>
</evidence>
<organism evidence="3 4">
    <name type="scientific">Polluticaenibacter yanchengensis</name>
    <dbReference type="NCBI Taxonomy" id="3014562"/>
    <lineage>
        <taxon>Bacteria</taxon>
        <taxon>Pseudomonadati</taxon>
        <taxon>Bacteroidota</taxon>
        <taxon>Chitinophagia</taxon>
        <taxon>Chitinophagales</taxon>
        <taxon>Chitinophagaceae</taxon>
        <taxon>Polluticaenibacter</taxon>
    </lineage>
</organism>
<protein>
    <submittedName>
        <fullName evidence="3">Ig-like domain-containing protein</fullName>
    </submittedName>
</protein>
<name>A0ABT4UFC4_9BACT</name>
<accession>A0ABT4UFC4</accession>
<feature type="domain" description="SbsA Ig-like" evidence="2">
    <location>
        <begin position="41"/>
        <end position="140"/>
    </location>
</feature>
<evidence type="ECO:0000313" key="3">
    <source>
        <dbReference type="EMBL" id="MDA3613554.1"/>
    </source>
</evidence>
<keyword evidence="1" id="KW-0732">Signal</keyword>
<dbReference type="InterPro" id="IPR032812">
    <property type="entry name" value="SbsA_Ig"/>
</dbReference>
<reference evidence="3 4" key="1">
    <citation type="submission" date="2022-12" db="EMBL/GenBank/DDBJ databases">
        <title>Chitinophagaceae gen. sp. nov., a new member of the family Chitinophagaceae, isolated from soil in a chemical factory.</title>
        <authorList>
            <person name="Ke Z."/>
        </authorList>
    </citation>
    <scope>NUCLEOTIDE SEQUENCE [LARGE SCALE GENOMIC DNA]</scope>
    <source>
        <strain evidence="3 4">LY-5</strain>
    </source>
</reference>
<evidence type="ECO:0000313" key="4">
    <source>
        <dbReference type="Proteomes" id="UP001210231"/>
    </source>
</evidence>
<proteinExistence type="predicted"/>
<keyword evidence="4" id="KW-1185">Reference proteome</keyword>
<dbReference type="Proteomes" id="UP001210231">
    <property type="component" value="Unassembled WGS sequence"/>
</dbReference>